<dbReference type="GO" id="GO:0016705">
    <property type="term" value="F:oxidoreductase activity, acting on paired donors, with incorporation or reduction of molecular oxygen"/>
    <property type="evidence" value="ECO:0007669"/>
    <property type="project" value="InterPro"/>
</dbReference>
<keyword evidence="6" id="KW-0408">Iron</keyword>
<dbReference type="SUPFAM" id="SSF48264">
    <property type="entry name" value="Cytochrome P450"/>
    <property type="match status" value="1"/>
</dbReference>
<evidence type="ECO:0000256" key="7">
    <source>
        <dbReference type="ARBA" id="ARBA00023033"/>
    </source>
</evidence>
<keyword evidence="4" id="KW-0479">Metal-binding</keyword>
<dbReference type="Gene3D" id="1.10.630.10">
    <property type="entry name" value="Cytochrome P450"/>
    <property type="match status" value="1"/>
</dbReference>
<keyword evidence="8" id="KW-1133">Transmembrane helix</keyword>
<dbReference type="GO" id="GO:0020037">
    <property type="term" value="F:heme binding"/>
    <property type="evidence" value="ECO:0007669"/>
    <property type="project" value="InterPro"/>
</dbReference>
<evidence type="ECO:0000256" key="8">
    <source>
        <dbReference type="SAM" id="Phobius"/>
    </source>
</evidence>
<keyword evidence="10" id="KW-1185">Reference proteome</keyword>
<keyword evidence="8" id="KW-0472">Membrane</keyword>
<dbReference type="OrthoDB" id="2789670at2759"/>
<evidence type="ECO:0000256" key="3">
    <source>
        <dbReference type="ARBA" id="ARBA00022617"/>
    </source>
</evidence>
<evidence type="ECO:0000256" key="6">
    <source>
        <dbReference type="ARBA" id="ARBA00023004"/>
    </source>
</evidence>
<dbReference type="GO" id="GO:0004497">
    <property type="term" value="F:monooxygenase activity"/>
    <property type="evidence" value="ECO:0007669"/>
    <property type="project" value="UniProtKB-KW"/>
</dbReference>
<dbReference type="Proteomes" id="UP000562929">
    <property type="component" value="Unassembled WGS sequence"/>
</dbReference>
<evidence type="ECO:0000313" key="9">
    <source>
        <dbReference type="EMBL" id="KAF4589334.1"/>
    </source>
</evidence>
<keyword evidence="3" id="KW-0349">Heme</keyword>
<dbReference type="GO" id="GO:0005506">
    <property type="term" value="F:iron ion binding"/>
    <property type="evidence" value="ECO:0007669"/>
    <property type="project" value="InterPro"/>
</dbReference>
<dbReference type="EMBL" id="JAACLJ010000003">
    <property type="protein sequence ID" value="KAF4589334.1"/>
    <property type="molecule type" value="Genomic_DNA"/>
</dbReference>
<evidence type="ECO:0000313" key="10">
    <source>
        <dbReference type="Proteomes" id="UP000562929"/>
    </source>
</evidence>
<organism evidence="9 10">
    <name type="scientific">Ophiocordyceps camponoti-floridani</name>
    <dbReference type="NCBI Taxonomy" id="2030778"/>
    <lineage>
        <taxon>Eukaryota</taxon>
        <taxon>Fungi</taxon>
        <taxon>Dikarya</taxon>
        <taxon>Ascomycota</taxon>
        <taxon>Pezizomycotina</taxon>
        <taxon>Sordariomycetes</taxon>
        <taxon>Hypocreomycetidae</taxon>
        <taxon>Hypocreales</taxon>
        <taxon>Ophiocordycipitaceae</taxon>
        <taxon>Ophiocordyceps</taxon>
    </lineage>
</organism>
<comment type="similarity">
    <text evidence="2">Belongs to the cytochrome P450 family.</text>
</comment>
<protein>
    <submittedName>
        <fullName evidence="9">Cytochrome P450</fullName>
    </submittedName>
</protein>
<dbReference type="AlphaFoldDB" id="A0A8H4VE17"/>
<dbReference type="InterPro" id="IPR050364">
    <property type="entry name" value="Cytochrome_P450_fung"/>
</dbReference>
<gene>
    <name evidence="9" type="ORF">GQ602_003223</name>
</gene>
<dbReference type="PANTHER" id="PTHR46300:SF7">
    <property type="entry name" value="P450, PUTATIVE (EUROFUNG)-RELATED"/>
    <property type="match status" value="1"/>
</dbReference>
<keyword evidence="5" id="KW-0560">Oxidoreductase</keyword>
<feature type="transmembrane region" description="Helical" evidence="8">
    <location>
        <begin position="54"/>
        <end position="76"/>
    </location>
</feature>
<proteinExistence type="inferred from homology"/>
<comment type="cofactor">
    <cofactor evidence="1">
        <name>heme</name>
        <dbReference type="ChEBI" id="CHEBI:30413"/>
    </cofactor>
</comment>
<sequence>MKYGPDLRLTDSRYSTGSYRFIGNPQRVSLGRPTRFASINMASAIRPILTKHSAILISVITLGFIVTVMGRTIVILHHQQAAEQLLSQMSSKTSGRPRLEFADTCGFSELPICHQYDDVLRRCRKLMHQSIGTDRNVAPCHGTMEMESQVATLPPKANCDVPISLTSAIILKTTYGYSIDVEQKDPMVQLIEKYMMNFSKAYTPKAWLIDMIPHLRHLPNILPGMSFERTAQRHGKSGPDSIEEQDIKNSALGLFAGGADTTTASLKAFALAIVKFPDVQRKAQQEIDRVVGPDRLPQYKDRANLPYVDDIVREGLRWPPVGSLGIPRMASEEFTHDDPNDYGETDSFRPERYRPPFNEPGPSVVFVNASLFVTIAQVLWVFDFSKATDEHGVEMEPRLRRRRWACFVPEGLSFQDEAEG</sequence>
<dbReference type="InterPro" id="IPR001128">
    <property type="entry name" value="Cyt_P450"/>
</dbReference>
<evidence type="ECO:0000256" key="2">
    <source>
        <dbReference type="ARBA" id="ARBA00010617"/>
    </source>
</evidence>
<reference evidence="9 10" key="1">
    <citation type="journal article" date="2020" name="G3 (Bethesda)">
        <title>Genetic Underpinnings of Host Manipulation by Ophiocordyceps as Revealed by Comparative Transcriptomics.</title>
        <authorList>
            <person name="Will I."/>
            <person name="Das B."/>
            <person name="Trinh T."/>
            <person name="Brachmann A."/>
            <person name="Ohm R.A."/>
            <person name="de Bekker C."/>
        </authorList>
    </citation>
    <scope>NUCLEOTIDE SEQUENCE [LARGE SCALE GENOMIC DNA]</scope>
    <source>
        <strain evidence="9 10">EC05</strain>
    </source>
</reference>
<evidence type="ECO:0000256" key="1">
    <source>
        <dbReference type="ARBA" id="ARBA00001971"/>
    </source>
</evidence>
<dbReference type="PANTHER" id="PTHR46300">
    <property type="entry name" value="P450, PUTATIVE (EUROFUNG)-RELATED-RELATED"/>
    <property type="match status" value="1"/>
</dbReference>
<accession>A0A8H4VE17</accession>
<dbReference type="InterPro" id="IPR036396">
    <property type="entry name" value="Cyt_P450_sf"/>
</dbReference>
<dbReference type="Pfam" id="PF00067">
    <property type="entry name" value="p450"/>
    <property type="match status" value="1"/>
</dbReference>
<evidence type="ECO:0000256" key="5">
    <source>
        <dbReference type="ARBA" id="ARBA00023002"/>
    </source>
</evidence>
<keyword evidence="7" id="KW-0503">Monooxygenase</keyword>
<comment type="caution">
    <text evidence="9">The sequence shown here is derived from an EMBL/GenBank/DDBJ whole genome shotgun (WGS) entry which is preliminary data.</text>
</comment>
<evidence type="ECO:0000256" key="4">
    <source>
        <dbReference type="ARBA" id="ARBA00022723"/>
    </source>
</evidence>
<name>A0A8H4VE17_9HYPO</name>
<keyword evidence="8" id="KW-0812">Transmembrane</keyword>